<gene>
    <name evidence="2" type="ORF">ABB29_14220</name>
</gene>
<dbReference type="Pfam" id="PF06283">
    <property type="entry name" value="ThuA"/>
    <property type="match status" value="1"/>
</dbReference>
<sequence>MWLALCGAAVAGCQHQPAASAAPAHAGSDATAIASAQSPRILVFSRTRGWRHDSIPTAIATLRLLATQQGLQMDASEDPGLFTPQSLARYRAVVFASTTRDVLDDAQQAALQAFIRDGGGFMGIHAAADTEYDWPWYGELVGAWFANHPPDGLRSSQVTFADAGMTDDGQPWPVTDEFYNYKRNPRGQPQLQVIATLDESRYEGGRMGADHPIAWCRPWQGGRSWYTGLGHDAALYADPVFRRHLARGLAFATGSSSRC</sequence>
<organism evidence="2 3">
    <name type="scientific">Pseudoxanthomonas dokdonensis</name>
    <dbReference type="NCBI Taxonomy" id="344882"/>
    <lineage>
        <taxon>Bacteria</taxon>
        <taxon>Pseudomonadati</taxon>
        <taxon>Pseudomonadota</taxon>
        <taxon>Gammaproteobacteria</taxon>
        <taxon>Lysobacterales</taxon>
        <taxon>Lysobacteraceae</taxon>
        <taxon>Pseudoxanthomonas</taxon>
    </lineage>
</organism>
<dbReference type="EMBL" id="LDJL01000016">
    <property type="protein sequence ID" value="KRG68196.1"/>
    <property type="molecule type" value="Genomic_DNA"/>
</dbReference>
<name>A0A0R0CRH7_9GAMM</name>
<comment type="caution">
    <text evidence="2">The sequence shown here is derived from an EMBL/GenBank/DDBJ whole genome shotgun (WGS) entry which is preliminary data.</text>
</comment>
<feature type="domain" description="ThuA-like" evidence="1">
    <location>
        <begin position="40"/>
        <end position="252"/>
    </location>
</feature>
<dbReference type="InterPro" id="IPR029062">
    <property type="entry name" value="Class_I_gatase-like"/>
</dbReference>
<dbReference type="Gene3D" id="3.40.50.880">
    <property type="match status" value="1"/>
</dbReference>
<dbReference type="Proteomes" id="UP000052052">
    <property type="component" value="Unassembled WGS sequence"/>
</dbReference>
<protein>
    <submittedName>
        <fullName evidence="2">Crp/Fnr family transcriptional regulator</fullName>
    </submittedName>
</protein>
<proteinExistence type="predicted"/>
<dbReference type="PATRIC" id="fig|344882.3.peg.1230"/>
<dbReference type="InterPro" id="IPR029010">
    <property type="entry name" value="ThuA-like"/>
</dbReference>
<keyword evidence="3" id="KW-1185">Reference proteome</keyword>
<evidence type="ECO:0000313" key="3">
    <source>
        <dbReference type="Proteomes" id="UP000052052"/>
    </source>
</evidence>
<reference evidence="2 3" key="1">
    <citation type="submission" date="2015-05" db="EMBL/GenBank/DDBJ databases">
        <title>Genome sequencing and analysis of members of genus Stenotrophomonas.</title>
        <authorList>
            <person name="Patil P.P."/>
            <person name="Midha S."/>
            <person name="Patil P.B."/>
        </authorList>
    </citation>
    <scope>NUCLEOTIDE SEQUENCE [LARGE SCALE GENOMIC DNA]</scope>
    <source>
        <strain evidence="2 3">DSM 21858</strain>
    </source>
</reference>
<evidence type="ECO:0000313" key="2">
    <source>
        <dbReference type="EMBL" id="KRG68196.1"/>
    </source>
</evidence>
<dbReference type="AlphaFoldDB" id="A0A0R0CRH7"/>
<dbReference type="PANTHER" id="PTHR40469:SF2">
    <property type="entry name" value="GALACTOSE-BINDING DOMAIN-LIKE SUPERFAMILY PROTEIN"/>
    <property type="match status" value="1"/>
</dbReference>
<dbReference type="PANTHER" id="PTHR40469">
    <property type="entry name" value="SECRETED GLYCOSYL HYDROLASE"/>
    <property type="match status" value="1"/>
</dbReference>
<dbReference type="SUPFAM" id="SSF52317">
    <property type="entry name" value="Class I glutamine amidotransferase-like"/>
    <property type="match status" value="1"/>
</dbReference>
<dbReference type="STRING" id="344882.ABB29_14220"/>
<evidence type="ECO:0000259" key="1">
    <source>
        <dbReference type="Pfam" id="PF06283"/>
    </source>
</evidence>
<accession>A0A0R0CRH7</accession>